<reference evidence="2" key="1">
    <citation type="submission" date="2022-06" db="EMBL/GenBank/DDBJ databases">
        <title>Complete genome sequences of two strains of the flax pathogen Septoria linicola.</title>
        <authorList>
            <person name="Lapalu N."/>
            <person name="Simon A."/>
            <person name="Demenou B."/>
            <person name="Paumier D."/>
            <person name="Guillot M.-P."/>
            <person name="Gout L."/>
            <person name="Valade R."/>
        </authorList>
    </citation>
    <scope>NUCLEOTIDE SEQUENCE</scope>
    <source>
        <strain evidence="2">SE15195</strain>
    </source>
</reference>
<feature type="region of interest" description="Disordered" evidence="1">
    <location>
        <begin position="22"/>
        <end position="58"/>
    </location>
</feature>
<feature type="compositionally biased region" description="Basic and acidic residues" evidence="1">
    <location>
        <begin position="35"/>
        <end position="58"/>
    </location>
</feature>
<protein>
    <submittedName>
        <fullName evidence="2">Uncharacterized protein</fullName>
    </submittedName>
</protein>
<gene>
    <name evidence="2" type="ORF">Slin15195_G125560</name>
</gene>
<evidence type="ECO:0000313" key="3">
    <source>
        <dbReference type="Proteomes" id="UP001056384"/>
    </source>
</evidence>
<keyword evidence="3" id="KW-1185">Reference proteome</keyword>
<organism evidence="2 3">
    <name type="scientific">Septoria linicola</name>
    <dbReference type="NCBI Taxonomy" id="215465"/>
    <lineage>
        <taxon>Eukaryota</taxon>
        <taxon>Fungi</taxon>
        <taxon>Dikarya</taxon>
        <taxon>Ascomycota</taxon>
        <taxon>Pezizomycotina</taxon>
        <taxon>Dothideomycetes</taxon>
        <taxon>Dothideomycetidae</taxon>
        <taxon>Mycosphaerellales</taxon>
        <taxon>Mycosphaerellaceae</taxon>
        <taxon>Septoria</taxon>
    </lineage>
</organism>
<evidence type="ECO:0000256" key="1">
    <source>
        <dbReference type="SAM" id="MobiDB-lite"/>
    </source>
</evidence>
<proteinExistence type="predicted"/>
<dbReference type="Proteomes" id="UP001056384">
    <property type="component" value="Chromosome 12"/>
</dbReference>
<accession>A0A9Q9EQW0</accession>
<evidence type="ECO:0000313" key="2">
    <source>
        <dbReference type="EMBL" id="USW59237.1"/>
    </source>
</evidence>
<name>A0A9Q9EQW0_9PEZI</name>
<dbReference type="AlphaFoldDB" id="A0A9Q9EQW0"/>
<sequence length="58" mass="6703">MPALDGLAKLGEHWKLQKELGLPLKMPFRPNGNSDDNKARRVDEHQQADEEVKRENNH</sequence>
<dbReference type="EMBL" id="CP099429">
    <property type="protein sequence ID" value="USW59237.1"/>
    <property type="molecule type" value="Genomic_DNA"/>
</dbReference>